<evidence type="ECO:0000313" key="3">
    <source>
        <dbReference type="Proteomes" id="UP000639859"/>
    </source>
</evidence>
<gene>
    <name evidence="2" type="ORF">I4Q42_05235</name>
</gene>
<dbReference type="EMBL" id="JADWOX010000002">
    <property type="protein sequence ID" value="MBI1683068.1"/>
    <property type="molecule type" value="Genomic_DNA"/>
</dbReference>
<reference evidence="2 3" key="1">
    <citation type="submission" date="2020-11" db="EMBL/GenBank/DDBJ databases">
        <title>genome sequence of strain KACC 18849.</title>
        <authorList>
            <person name="Gao J."/>
            <person name="Zhang X."/>
        </authorList>
    </citation>
    <scope>NUCLEOTIDE SEQUENCE [LARGE SCALE GENOMIC DNA]</scope>
    <source>
        <strain evidence="2 3">KACC 18849</strain>
    </source>
</reference>
<keyword evidence="1" id="KW-0812">Transmembrane</keyword>
<evidence type="ECO:0000256" key="1">
    <source>
        <dbReference type="SAM" id="Phobius"/>
    </source>
</evidence>
<dbReference type="Proteomes" id="UP000639859">
    <property type="component" value="Unassembled WGS sequence"/>
</dbReference>
<feature type="transmembrane region" description="Helical" evidence="1">
    <location>
        <begin position="174"/>
        <end position="195"/>
    </location>
</feature>
<evidence type="ECO:0000313" key="2">
    <source>
        <dbReference type="EMBL" id="MBI1683068.1"/>
    </source>
</evidence>
<dbReference type="RefSeq" id="WP_198575004.1">
    <property type="nucleotide sequence ID" value="NZ_JADWOX010000002.1"/>
</dbReference>
<accession>A0ABS0SWI1</accession>
<feature type="transmembrane region" description="Helical" evidence="1">
    <location>
        <begin position="255"/>
        <end position="276"/>
    </location>
</feature>
<protein>
    <submittedName>
        <fullName evidence="2">Uncharacterized protein</fullName>
    </submittedName>
</protein>
<keyword evidence="1" id="KW-0472">Membrane</keyword>
<name>A0ABS0SWI1_9CAUL</name>
<organism evidence="2 3">
    <name type="scientific">Caulobacter hibisci</name>
    <dbReference type="NCBI Taxonomy" id="2035993"/>
    <lineage>
        <taxon>Bacteria</taxon>
        <taxon>Pseudomonadati</taxon>
        <taxon>Pseudomonadota</taxon>
        <taxon>Alphaproteobacteria</taxon>
        <taxon>Caulobacterales</taxon>
        <taxon>Caulobacteraceae</taxon>
        <taxon>Caulobacter</taxon>
    </lineage>
</organism>
<comment type="caution">
    <text evidence="2">The sequence shown here is derived from an EMBL/GenBank/DDBJ whole genome shotgun (WGS) entry which is preliminary data.</text>
</comment>
<proteinExistence type="predicted"/>
<keyword evidence="1" id="KW-1133">Transmembrane helix</keyword>
<sequence>MNMHVNVDEQRAEAHASRKLANKLSVDGRCAEARVLAADVDLDLARMDTLSKLTDPAAYEKCDKRFARLEEGFFSRHPSEQIAAAVDLKKTQVQGYEGEQLFYMLTYLRERYVLAVGTGSKHAAAQASVPSTGASPSDSEPARRAEALSLLESLKLLYTLSSERELLTTRMRYSALWLLAVLFVALLPTLVLPRLTAGTPIFASAEIFSNYAVIAVVGAAGAMVSILRRAETAMASASSEIDPVRQVSALRHGRTAVLISAFVGAAVSFVLLAFFASGLATGGKLLGDAAAALFPLIKAPQQYSAAQISFMSHPLRFETHVDSAKMLVWAFIGGFSEQLVPDVLDRLTKAARPTKATAPSNAA</sequence>
<keyword evidence="3" id="KW-1185">Reference proteome</keyword>
<feature type="transmembrane region" description="Helical" evidence="1">
    <location>
        <begin position="207"/>
        <end position="227"/>
    </location>
</feature>